<dbReference type="Gene3D" id="3.90.25.10">
    <property type="entry name" value="UDP-galactose 4-epimerase, domain 1"/>
    <property type="match status" value="1"/>
</dbReference>
<evidence type="ECO:0000256" key="8">
    <source>
        <dbReference type="ARBA" id="ARBA00050823"/>
    </source>
</evidence>
<dbReference type="InterPro" id="IPR016040">
    <property type="entry name" value="NAD(P)-bd_dom"/>
</dbReference>
<evidence type="ECO:0000256" key="7">
    <source>
        <dbReference type="ARBA" id="ARBA00031085"/>
    </source>
</evidence>
<dbReference type="InterPro" id="IPR036291">
    <property type="entry name" value="NAD(P)-bd_dom_sf"/>
</dbReference>
<proteinExistence type="inferred from homology"/>
<keyword evidence="5" id="KW-0521">NADP</keyword>
<sequence>MADTVVVEKRKVALVTGITGQDGSYLAELLINKGYEVHGIIRRSSSFNTGRIQHLYADPRSHREGSMHLHYGDLTDSTCLVKIVSQVRPTEVYNLGAQSHVKVSFELAEYTANVDAVGTLRLLDALRTCGLSETVKFYQASTSEMFGKVQEIPQKETTPFYPRSPYGCAKVYGYWIVVNYREAYNMFACNGILFNHESPRRGETFVTRKITRAVAKITLEQQKFIELGNLDAKRDWGHAKDYVEAMWLMLQQEVPEDYVIATNESHSVREFVEAAFKCVDITVTWEGEGVNEVGKNKATGEVIVKVNPKFYRPTEVEFLLGDSTKAKEKIGWKPVYDFQNLVREMVEADIALMRANPVA</sequence>
<evidence type="ECO:0000256" key="3">
    <source>
        <dbReference type="ARBA" id="ARBA00009263"/>
    </source>
</evidence>
<evidence type="ECO:0000259" key="10">
    <source>
        <dbReference type="Pfam" id="PF16363"/>
    </source>
</evidence>
<evidence type="ECO:0000256" key="2">
    <source>
        <dbReference type="ARBA" id="ARBA00004912"/>
    </source>
</evidence>
<dbReference type="Proteomes" id="UP001634394">
    <property type="component" value="Unassembled WGS sequence"/>
</dbReference>
<comment type="pathway">
    <text evidence="2">Nucleotide-sugar biosynthesis; GDP-L-fucose biosynthesis via de novo pathway; GDP-L-fucose from GDP-alpha-D-mannose: step 1/2.</text>
</comment>
<dbReference type="InterPro" id="IPR006368">
    <property type="entry name" value="GDP_Man_deHydtase"/>
</dbReference>
<comment type="catalytic activity">
    <reaction evidence="8">
        <text>GDP-alpha-D-mannose = GDP-4-dehydro-alpha-D-rhamnose + H2O</text>
        <dbReference type="Rhea" id="RHEA:23820"/>
        <dbReference type="ChEBI" id="CHEBI:15377"/>
        <dbReference type="ChEBI" id="CHEBI:57527"/>
        <dbReference type="ChEBI" id="CHEBI:57964"/>
        <dbReference type="EC" id="4.2.1.47"/>
    </reaction>
    <physiologicalReaction direction="left-to-right" evidence="8">
        <dbReference type="Rhea" id="RHEA:23821"/>
    </physiologicalReaction>
</comment>
<keyword evidence="6" id="KW-0456">Lyase</keyword>
<evidence type="ECO:0000256" key="4">
    <source>
        <dbReference type="ARBA" id="ARBA00011989"/>
    </source>
</evidence>
<comment type="similarity">
    <text evidence="3">Belongs to the NAD(P)-dependent epimerase/dehydratase family. GDP-mannose 4,6-dehydratase subfamily.</text>
</comment>
<evidence type="ECO:0000313" key="11">
    <source>
        <dbReference type="EMBL" id="KAL3860611.1"/>
    </source>
</evidence>
<dbReference type="FunFam" id="3.40.50.720:FF:001053">
    <property type="entry name" value="GDP-mannose 4,6 dehydratase"/>
    <property type="match status" value="1"/>
</dbReference>
<dbReference type="PANTHER" id="PTHR43715:SF1">
    <property type="entry name" value="GDP-MANNOSE 4,6 DEHYDRATASE"/>
    <property type="match status" value="1"/>
</dbReference>
<feature type="domain" description="NAD(P)-binding" evidence="10">
    <location>
        <begin position="14"/>
        <end position="345"/>
    </location>
</feature>
<accession>A0ABD3VHI2</accession>
<comment type="caution">
    <text evidence="11">The sequence shown here is derived from an EMBL/GenBank/DDBJ whole genome shotgun (WGS) entry which is preliminary data.</text>
</comment>
<organism evidence="11 12">
    <name type="scientific">Sinanodonta woodiana</name>
    <name type="common">Chinese pond mussel</name>
    <name type="synonym">Anodonta woodiana</name>
    <dbReference type="NCBI Taxonomy" id="1069815"/>
    <lineage>
        <taxon>Eukaryota</taxon>
        <taxon>Metazoa</taxon>
        <taxon>Spiralia</taxon>
        <taxon>Lophotrochozoa</taxon>
        <taxon>Mollusca</taxon>
        <taxon>Bivalvia</taxon>
        <taxon>Autobranchia</taxon>
        <taxon>Heteroconchia</taxon>
        <taxon>Palaeoheterodonta</taxon>
        <taxon>Unionida</taxon>
        <taxon>Unionoidea</taxon>
        <taxon>Unionidae</taxon>
        <taxon>Unioninae</taxon>
        <taxon>Sinanodonta</taxon>
    </lineage>
</organism>
<gene>
    <name evidence="11" type="ORF">ACJMK2_010709</name>
</gene>
<comment type="cofactor">
    <cofactor evidence="1">
        <name>NADP(+)</name>
        <dbReference type="ChEBI" id="CHEBI:58349"/>
    </cofactor>
</comment>
<dbReference type="GO" id="GO:0008446">
    <property type="term" value="F:GDP-mannose 4,6-dehydratase activity"/>
    <property type="evidence" value="ECO:0007669"/>
    <property type="project" value="UniProtKB-EC"/>
</dbReference>
<dbReference type="Pfam" id="PF16363">
    <property type="entry name" value="GDP_Man_Dehyd"/>
    <property type="match status" value="1"/>
</dbReference>
<evidence type="ECO:0000256" key="1">
    <source>
        <dbReference type="ARBA" id="ARBA00001937"/>
    </source>
</evidence>
<dbReference type="EC" id="4.2.1.47" evidence="4"/>
<evidence type="ECO:0000256" key="9">
    <source>
        <dbReference type="ARBA" id="ARBA00071431"/>
    </source>
</evidence>
<dbReference type="EMBL" id="JBJQND010000012">
    <property type="protein sequence ID" value="KAL3860611.1"/>
    <property type="molecule type" value="Genomic_DNA"/>
</dbReference>
<dbReference type="Gene3D" id="3.40.50.720">
    <property type="entry name" value="NAD(P)-binding Rossmann-like Domain"/>
    <property type="match status" value="1"/>
</dbReference>
<dbReference type="AlphaFoldDB" id="A0ABD3VHI2"/>
<dbReference type="SUPFAM" id="SSF51735">
    <property type="entry name" value="NAD(P)-binding Rossmann-fold domains"/>
    <property type="match status" value="1"/>
</dbReference>
<name>A0ABD3VHI2_SINWO</name>
<protein>
    <recommendedName>
        <fullName evidence="9">GDP-mannose 4,6 dehydratase</fullName>
        <ecNumber evidence="4">4.2.1.47</ecNumber>
    </recommendedName>
    <alternativeName>
        <fullName evidence="7">GDP-D-mannose dehydratase</fullName>
    </alternativeName>
</protein>
<dbReference type="PANTHER" id="PTHR43715">
    <property type="entry name" value="GDP-MANNOSE 4,6-DEHYDRATASE"/>
    <property type="match status" value="1"/>
</dbReference>
<evidence type="ECO:0000256" key="6">
    <source>
        <dbReference type="ARBA" id="ARBA00023239"/>
    </source>
</evidence>
<evidence type="ECO:0000313" key="12">
    <source>
        <dbReference type="Proteomes" id="UP001634394"/>
    </source>
</evidence>
<keyword evidence="12" id="KW-1185">Reference proteome</keyword>
<dbReference type="CDD" id="cd05260">
    <property type="entry name" value="GDP_MD_SDR_e"/>
    <property type="match status" value="1"/>
</dbReference>
<reference evidence="11 12" key="1">
    <citation type="submission" date="2024-11" db="EMBL/GenBank/DDBJ databases">
        <title>Chromosome-level genome assembly of the freshwater bivalve Anodonta woodiana.</title>
        <authorList>
            <person name="Chen X."/>
        </authorList>
    </citation>
    <scope>NUCLEOTIDE SEQUENCE [LARGE SCALE GENOMIC DNA]</scope>
    <source>
        <strain evidence="11">MN2024</strain>
        <tissue evidence="11">Gills</tissue>
    </source>
</reference>
<evidence type="ECO:0000256" key="5">
    <source>
        <dbReference type="ARBA" id="ARBA00022857"/>
    </source>
</evidence>
<dbReference type="NCBIfam" id="TIGR01472">
    <property type="entry name" value="gmd"/>
    <property type="match status" value="1"/>
</dbReference>
<dbReference type="HAMAP" id="MF_00955">
    <property type="entry name" value="GDP_Man_dehydratase"/>
    <property type="match status" value="1"/>
</dbReference>